<dbReference type="AlphaFoldDB" id="A0A2P5YRI1"/>
<organism evidence="2 3">
    <name type="scientific">Gossypium barbadense</name>
    <name type="common">Sea Island cotton</name>
    <name type="synonym">Hibiscus barbadensis</name>
    <dbReference type="NCBI Taxonomy" id="3634"/>
    <lineage>
        <taxon>Eukaryota</taxon>
        <taxon>Viridiplantae</taxon>
        <taxon>Streptophyta</taxon>
        <taxon>Embryophyta</taxon>
        <taxon>Tracheophyta</taxon>
        <taxon>Spermatophyta</taxon>
        <taxon>Magnoliopsida</taxon>
        <taxon>eudicotyledons</taxon>
        <taxon>Gunneridae</taxon>
        <taxon>Pentapetalae</taxon>
        <taxon>rosids</taxon>
        <taxon>malvids</taxon>
        <taxon>Malvales</taxon>
        <taxon>Malvaceae</taxon>
        <taxon>Malvoideae</taxon>
        <taxon>Gossypium</taxon>
    </lineage>
</organism>
<proteinExistence type="predicted"/>
<gene>
    <name evidence="2" type="ORF">GOBAR_AA02398</name>
</gene>
<feature type="region of interest" description="Disordered" evidence="1">
    <location>
        <begin position="25"/>
        <end position="61"/>
    </location>
</feature>
<dbReference type="OrthoDB" id="10568179at2759"/>
<reference evidence="2 3" key="1">
    <citation type="submission" date="2015-01" db="EMBL/GenBank/DDBJ databases">
        <title>Genome of allotetraploid Gossypium barbadense reveals genomic plasticity and fiber elongation in cotton evolution.</title>
        <authorList>
            <person name="Chen X."/>
            <person name="Liu X."/>
            <person name="Zhao B."/>
            <person name="Zheng H."/>
            <person name="Hu Y."/>
            <person name="Lu G."/>
            <person name="Yang C."/>
            <person name="Chen J."/>
            <person name="Shan C."/>
            <person name="Zhang L."/>
            <person name="Zhou Y."/>
            <person name="Wang L."/>
            <person name="Guo W."/>
            <person name="Bai Y."/>
            <person name="Ruan J."/>
            <person name="Shangguan X."/>
            <person name="Mao Y."/>
            <person name="Jiang J."/>
            <person name="Zhu Y."/>
            <person name="Lei J."/>
            <person name="Kang H."/>
            <person name="Chen S."/>
            <person name="He X."/>
            <person name="Wang R."/>
            <person name="Wang Y."/>
            <person name="Chen J."/>
            <person name="Wang L."/>
            <person name="Yu S."/>
            <person name="Wang B."/>
            <person name="Wei J."/>
            <person name="Song S."/>
            <person name="Lu X."/>
            <person name="Gao Z."/>
            <person name="Gu W."/>
            <person name="Deng X."/>
            <person name="Ma D."/>
            <person name="Wang S."/>
            <person name="Liang W."/>
            <person name="Fang L."/>
            <person name="Cai C."/>
            <person name="Zhu X."/>
            <person name="Zhou B."/>
            <person name="Zhang Y."/>
            <person name="Chen Z."/>
            <person name="Xu S."/>
            <person name="Zhu R."/>
            <person name="Wang S."/>
            <person name="Zhang T."/>
            <person name="Zhao G."/>
        </authorList>
    </citation>
    <scope>NUCLEOTIDE SEQUENCE [LARGE SCALE GENOMIC DNA]</scope>
    <source>
        <strain evidence="3">cv. Xinhai21</strain>
        <tissue evidence="2">Leaf</tissue>
    </source>
</reference>
<evidence type="ECO:0000256" key="1">
    <source>
        <dbReference type="SAM" id="MobiDB-lite"/>
    </source>
</evidence>
<feature type="compositionally biased region" description="Polar residues" evidence="1">
    <location>
        <begin position="45"/>
        <end position="61"/>
    </location>
</feature>
<evidence type="ECO:0000313" key="2">
    <source>
        <dbReference type="EMBL" id="PPS18179.1"/>
    </source>
</evidence>
<dbReference type="Proteomes" id="UP000239757">
    <property type="component" value="Unassembled WGS sequence"/>
</dbReference>
<dbReference type="EMBL" id="KZ662861">
    <property type="protein sequence ID" value="PPS18179.1"/>
    <property type="molecule type" value="Genomic_DNA"/>
</dbReference>
<sequence>MMDFGKNLEAIAQIEETEVRFQQREFSRASKAKGNGLRNEALVKDSNNPKPANPFGSSGQQVAFRKSSLEGKRIYSERVGSRITILNL</sequence>
<protein>
    <submittedName>
        <fullName evidence="2">Uncharacterized protein</fullName>
    </submittedName>
</protein>
<accession>A0A2P5YRI1</accession>
<name>A0A2P5YRI1_GOSBA</name>
<evidence type="ECO:0000313" key="3">
    <source>
        <dbReference type="Proteomes" id="UP000239757"/>
    </source>
</evidence>